<dbReference type="RefSeq" id="WP_149523453.1">
    <property type="nucleotide sequence ID" value="NZ_VTOU01000004.1"/>
</dbReference>
<keyword evidence="5" id="KW-1185">Reference proteome</keyword>
<dbReference type="PANTHER" id="PTHR43656:SF2">
    <property type="entry name" value="BINDING OXIDOREDUCTASE, PUTATIVE (AFU_ORTHOLOGUE AFUA_2G08260)-RELATED"/>
    <property type="match status" value="1"/>
</dbReference>
<proteinExistence type="predicted"/>
<evidence type="ECO:0000259" key="3">
    <source>
        <dbReference type="Pfam" id="PF00724"/>
    </source>
</evidence>
<dbReference type="InterPro" id="IPR001155">
    <property type="entry name" value="OxRdtase_FMN_N"/>
</dbReference>
<name>A0A5D9C0G0_9SPHN</name>
<gene>
    <name evidence="4" type="ORF">FYJ91_16680</name>
</gene>
<dbReference type="CDD" id="cd02803">
    <property type="entry name" value="OYE_like_FMN_family"/>
    <property type="match status" value="1"/>
</dbReference>
<dbReference type="InterPro" id="IPR013785">
    <property type="entry name" value="Aldolase_TIM"/>
</dbReference>
<keyword evidence="2" id="KW-0560">Oxidoreductase</keyword>
<protein>
    <submittedName>
        <fullName evidence="4">NADH:flavin oxidoreductase</fullName>
    </submittedName>
</protein>
<reference evidence="4 5" key="1">
    <citation type="submission" date="2019-08" db="EMBL/GenBank/DDBJ databases">
        <authorList>
            <person name="Wang G."/>
            <person name="Xu Z."/>
        </authorList>
    </citation>
    <scope>NUCLEOTIDE SEQUENCE [LARGE SCALE GENOMIC DNA]</scope>
    <source>
        <strain evidence="4 5">ZX</strain>
    </source>
</reference>
<dbReference type="GO" id="GO:0016491">
    <property type="term" value="F:oxidoreductase activity"/>
    <property type="evidence" value="ECO:0007669"/>
    <property type="project" value="UniProtKB-KW"/>
</dbReference>
<comment type="caution">
    <text evidence="4">The sequence shown here is derived from an EMBL/GenBank/DDBJ whole genome shotgun (WGS) entry which is preliminary data.</text>
</comment>
<dbReference type="InterPro" id="IPR051799">
    <property type="entry name" value="NADH_flavin_oxidoreductase"/>
</dbReference>
<evidence type="ECO:0000313" key="5">
    <source>
        <dbReference type="Proteomes" id="UP000322077"/>
    </source>
</evidence>
<dbReference type="Pfam" id="PF00724">
    <property type="entry name" value="Oxidored_FMN"/>
    <property type="match status" value="1"/>
</dbReference>
<dbReference type="Proteomes" id="UP000322077">
    <property type="component" value="Unassembled WGS sequence"/>
</dbReference>
<dbReference type="AlphaFoldDB" id="A0A5D9C0G0"/>
<dbReference type="Gene3D" id="3.20.20.70">
    <property type="entry name" value="Aldolase class I"/>
    <property type="match status" value="1"/>
</dbReference>
<evidence type="ECO:0000256" key="2">
    <source>
        <dbReference type="ARBA" id="ARBA00023002"/>
    </source>
</evidence>
<dbReference type="EMBL" id="VTOU01000004">
    <property type="protein sequence ID" value="TZG24913.1"/>
    <property type="molecule type" value="Genomic_DNA"/>
</dbReference>
<dbReference type="PANTHER" id="PTHR43656">
    <property type="entry name" value="BINDING OXIDOREDUCTASE, PUTATIVE (AFU_ORTHOLOGUE AFUA_2G08260)-RELATED"/>
    <property type="match status" value="1"/>
</dbReference>
<evidence type="ECO:0000256" key="1">
    <source>
        <dbReference type="ARBA" id="ARBA00022630"/>
    </source>
</evidence>
<accession>A0A5D9C0G0</accession>
<sequence length="361" mass="39577">MQDLFAPLRFTRGPAMKNRFMLAPLTNWQSHEDGTLSQEEHDWLVMRAKGGFGAVMTAAAFVQPNGKGFQGQLGIHDDICLPGLTRLASAIKADGALAYVQLYHAGLRTNAGLTGEQPIGPSEDAVSGARAMSLEEVEALVEAFVRAAERAQQAGFDGVELHGAHTYILCAFLSAEMNRRDDRYGGPLDNRARIIREIIAGVRARCGEDFTLGLRLSAERMGMQMAEVRTLCEQLCAEDQLDYIDMSLWDAFKDPEEEAFKGRPLLSWFLDFDRRNTRIGVAGQVRSGTTAQACLDAGSDFVLIGRAAIVNHDFAHRVDSDRAFAMDPPPIDRTRMPAEGVSPVFLDYLTTSFPGFLTTAA</sequence>
<dbReference type="GO" id="GO:0010181">
    <property type="term" value="F:FMN binding"/>
    <property type="evidence" value="ECO:0007669"/>
    <property type="project" value="InterPro"/>
</dbReference>
<evidence type="ECO:0000313" key="4">
    <source>
        <dbReference type="EMBL" id="TZG24913.1"/>
    </source>
</evidence>
<keyword evidence="1" id="KW-0285">Flavoprotein</keyword>
<dbReference type="SUPFAM" id="SSF51395">
    <property type="entry name" value="FMN-linked oxidoreductases"/>
    <property type="match status" value="1"/>
</dbReference>
<feature type="domain" description="NADH:flavin oxidoreductase/NADH oxidase N-terminal" evidence="3">
    <location>
        <begin position="3"/>
        <end position="322"/>
    </location>
</feature>
<organism evidence="4 5">
    <name type="scientific">Sphingomonas montanisoli</name>
    <dbReference type="NCBI Taxonomy" id="2606412"/>
    <lineage>
        <taxon>Bacteria</taxon>
        <taxon>Pseudomonadati</taxon>
        <taxon>Pseudomonadota</taxon>
        <taxon>Alphaproteobacteria</taxon>
        <taxon>Sphingomonadales</taxon>
        <taxon>Sphingomonadaceae</taxon>
        <taxon>Sphingomonas</taxon>
    </lineage>
</organism>